<gene>
    <name evidence="1" type="ORF">RMAR0315_LOCUS866</name>
</gene>
<name>A0A7S0BEJ8_9RHOD</name>
<organism evidence="1">
    <name type="scientific">Rhodosorus marinus</name>
    <dbReference type="NCBI Taxonomy" id="101924"/>
    <lineage>
        <taxon>Eukaryota</taxon>
        <taxon>Rhodophyta</taxon>
        <taxon>Stylonematophyceae</taxon>
        <taxon>Stylonematales</taxon>
        <taxon>Stylonemataceae</taxon>
        <taxon>Rhodosorus</taxon>
    </lineage>
</organism>
<protein>
    <submittedName>
        <fullName evidence="1">Uncharacterized protein</fullName>
    </submittedName>
</protein>
<proteinExistence type="predicted"/>
<reference evidence="1" key="1">
    <citation type="submission" date="2021-01" db="EMBL/GenBank/DDBJ databases">
        <authorList>
            <person name="Corre E."/>
            <person name="Pelletier E."/>
            <person name="Niang G."/>
            <person name="Scheremetjew M."/>
            <person name="Finn R."/>
            <person name="Kale V."/>
            <person name="Holt S."/>
            <person name="Cochrane G."/>
            <person name="Meng A."/>
            <person name="Brown T."/>
            <person name="Cohen L."/>
        </authorList>
    </citation>
    <scope>NUCLEOTIDE SEQUENCE</scope>
    <source>
        <strain evidence="1">UTEX LB 2760</strain>
    </source>
</reference>
<accession>A0A7S0BEJ8</accession>
<sequence length="121" mass="13691">MARTAVSSPGDRLFPALRGTWDHLVRDYPVQPEYQRKLMSAGFKGGALTIFNNIAVSHLDADAKSLWTLLGKQLFNHAHVDTIARRLRIAPGRRARSPLSSMQKGCGRPHLRFWSLCWRPL</sequence>
<evidence type="ECO:0000313" key="1">
    <source>
        <dbReference type="EMBL" id="CAD8390891.1"/>
    </source>
</evidence>
<dbReference type="EMBL" id="HBEK01001526">
    <property type="protein sequence ID" value="CAD8390891.1"/>
    <property type="molecule type" value="Transcribed_RNA"/>
</dbReference>
<dbReference type="AlphaFoldDB" id="A0A7S0BEJ8"/>